<dbReference type="PANTHER" id="PTHR38015">
    <property type="entry name" value="BLR6086 PROTEIN"/>
    <property type="match status" value="1"/>
</dbReference>
<dbReference type="InterPro" id="IPR008927">
    <property type="entry name" value="6-PGluconate_DH-like_C_sf"/>
</dbReference>
<sequence>ETIGAAVVPPEGTSKMEVILRLQGLLGVQPMIVECPNVMTISLGNPGQVIHPGVTYGKWKDWDEQPLKAKPLFYHGVDDATAEVLEGISDDIRGICRALEPMAVDTSQVKTIFEWYMASYSDSITDSSSLKAAMNTNTAYEGLCHPMKEVDGRYVPDFQFRYLSEDTYTTKDIMQQTKKDSQFGQEVEVMNDKLKELQDQVNALSQAARDYADRSIFGELFFRSNLTKDVPTGLCFTKGVAELLGVQTATIDVVLKWAQGKLGKEFLTDANKMAGKDIAETRAPQAYGVKTRADLKKFLSNETKASASKKEPRRSPATASCMPCFR</sequence>
<accession>A0ABN9SHY4</accession>
<keyword evidence="1" id="KW-0175">Coiled coil</keyword>
<dbReference type="PANTHER" id="PTHR38015:SF1">
    <property type="entry name" value="OPINE DEHYDROGENASE DOMAIN-CONTAINING PROTEIN"/>
    <property type="match status" value="1"/>
</dbReference>
<proteinExistence type="predicted"/>
<reference evidence="4" key="1">
    <citation type="submission" date="2023-10" db="EMBL/GenBank/DDBJ databases">
        <authorList>
            <person name="Chen Y."/>
            <person name="Shah S."/>
            <person name="Dougan E. K."/>
            <person name="Thang M."/>
            <person name="Chan C."/>
        </authorList>
    </citation>
    <scope>NUCLEOTIDE SEQUENCE [LARGE SCALE GENOMIC DNA]</scope>
</reference>
<name>A0ABN9SHY4_9DINO</name>
<feature type="region of interest" description="Disordered" evidence="2">
    <location>
        <begin position="303"/>
        <end position="326"/>
    </location>
</feature>
<keyword evidence="5" id="KW-1185">Reference proteome</keyword>
<feature type="coiled-coil region" evidence="1">
    <location>
        <begin position="187"/>
        <end position="214"/>
    </location>
</feature>
<feature type="domain" description="Opine dehydrogenase" evidence="3">
    <location>
        <begin position="35"/>
        <end position="166"/>
    </location>
</feature>
<evidence type="ECO:0000313" key="4">
    <source>
        <dbReference type="EMBL" id="CAK0831282.1"/>
    </source>
</evidence>
<dbReference type="Pfam" id="PF02317">
    <property type="entry name" value="Octopine_DH"/>
    <property type="match status" value="1"/>
</dbReference>
<feature type="non-terminal residue" evidence="4">
    <location>
        <position position="1"/>
    </location>
</feature>
<dbReference type="Proteomes" id="UP001189429">
    <property type="component" value="Unassembled WGS sequence"/>
</dbReference>
<gene>
    <name evidence="4" type="ORF">PCOR1329_LOCUS29636</name>
</gene>
<dbReference type="InterPro" id="IPR051729">
    <property type="entry name" value="Opine/Lysopine_DH"/>
</dbReference>
<dbReference type="InterPro" id="IPR013328">
    <property type="entry name" value="6PGD_dom2"/>
</dbReference>
<dbReference type="InterPro" id="IPR003421">
    <property type="entry name" value="Opine_DH"/>
</dbReference>
<evidence type="ECO:0000313" key="5">
    <source>
        <dbReference type="Proteomes" id="UP001189429"/>
    </source>
</evidence>
<evidence type="ECO:0000256" key="2">
    <source>
        <dbReference type="SAM" id="MobiDB-lite"/>
    </source>
</evidence>
<organism evidence="4 5">
    <name type="scientific">Prorocentrum cordatum</name>
    <dbReference type="NCBI Taxonomy" id="2364126"/>
    <lineage>
        <taxon>Eukaryota</taxon>
        <taxon>Sar</taxon>
        <taxon>Alveolata</taxon>
        <taxon>Dinophyceae</taxon>
        <taxon>Prorocentrales</taxon>
        <taxon>Prorocentraceae</taxon>
        <taxon>Prorocentrum</taxon>
    </lineage>
</organism>
<dbReference type="EMBL" id="CAUYUJ010011181">
    <property type="protein sequence ID" value="CAK0831282.1"/>
    <property type="molecule type" value="Genomic_DNA"/>
</dbReference>
<dbReference type="SUPFAM" id="SSF48179">
    <property type="entry name" value="6-phosphogluconate dehydrogenase C-terminal domain-like"/>
    <property type="match status" value="2"/>
</dbReference>
<evidence type="ECO:0000256" key="1">
    <source>
        <dbReference type="SAM" id="Coils"/>
    </source>
</evidence>
<comment type="caution">
    <text evidence="4">The sequence shown here is derived from an EMBL/GenBank/DDBJ whole genome shotgun (WGS) entry which is preliminary data.</text>
</comment>
<evidence type="ECO:0000259" key="3">
    <source>
        <dbReference type="Pfam" id="PF02317"/>
    </source>
</evidence>
<dbReference type="Gene3D" id="1.10.1040.10">
    <property type="entry name" value="N-(1-d-carboxylethyl)-l-norvaline Dehydrogenase, domain 2"/>
    <property type="match status" value="2"/>
</dbReference>
<protein>
    <recommendedName>
        <fullName evidence="3">Opine dehydrogenase domain-containing protein</fullName>
    </recommendedName>
</protein>